<accession>A0A914PMB5</accession>
<reference evidence="2" key="1">
    <citation type="submission" date="2022-11" db="UniProtKB">
        <authorList>
            <consortium name="WormBaseParasite"/>
        </authorList>
    </citation>
    <scope>IDENTIFICATION</scope>
</reference>
<organism evidence="1 2">
    <name type="scientific">Panagrolaimus davidi</name>
    <dbReference type="NCBI Taxonomy" id="227884"/>
    <lineage>
        <taxon>Eukaryota</taxon>
        <taxon>Metazoa</taxon>
        <taxon>Ecdysozoa</taxon>
        <taxon>Nematoda</taxon>
        <taxon>Chromadorea</taxon>
        <taxon>Rhabditida</taxon>
        <taxon>Tylenchina</taxon>
        <taxon>Panagrolaimomorpha</taxon>
        <taxon>Panagrolaimoidea</taxon>
        <taxon>Panagrolaimidae</taxon>
        <taxon>Panagrolaimus</taxon>
    </lineage>
</organism>
<keyword evidence="1" id="KW-1185">Reference proteome</keyword>
<evidence type="ECO:0000313" key="1">
    <source>
        <dbReference type="Proteomes" id="UP000887578"/>
    </source>
</evidence>
<sequence length="539" mass="62361">MENCYNITSLIPNSIEKEYIALISPYEDHLIQVGIFGYQSREAYFHIVINDAETFIDEIPKIMDSNIKAVILRVYQFQSEKFPNNVQFCKSLKAKFDATKIPYSFISDFNFTTTKMLIAANISVNFGEFVLVLLTADKYVNVNMIELKYTKAGYELIRHQSIRDLDEGDEELGEKILGTNELQKIVFCSDKPDKPLIKTLKNILKAESKKFIFVDDMGNYKYTGAGAIEESKWIFDKKYTKFHVLPTTARPYIIGFECGEEEFSIFMEDDTVALPYEKIVIASKSSSNHFIGYYDLENRKVCRLETFALGDDNCHEYEVTLKIDVHNQPSYAIRGINVQQIIDFPSLCNEKMNDEDFDEEFEKDPVIGFYGNHSFICIWDDTKEEYNFLDSWGGQRGKPMHIAFDKEKPYFGKAAEETFRKLGKFVVCDLLQVMIRTEEELQEYEHQSFTFTKDAENPVLIEFDTFDGTKKAASPAFLMALLLKQHLKAIKKETGEKPNGLGFCILKDFHWEDIERANNCLEDACNLLKLCSYTFFGWQ</sequence>
<evidence type="ECO:0000313" key="2">
    <source>
        <dbReference type="WBParaSite" id="PDA_v2.g15919.t1"/>
    </source>
</evidence>
<dbReference type="WBParaSite" id="PDA_v2.g15919.t1">
    <property type="protein sequence ID" value="PDA_v2.g15919.t1"/>
    <property type="gene ID" value="PDA_v2.g15919"/>
</dbReference>
<protein>
    <submittedName>
        <fullName evidence="2">Uncharacterized protein</fullName>
    </submittedName>
</protein>
<name>A0A914PMB5_9BILA</name>
<dbReference type="AlphaFoldDB" id="A0A914PMB5"/>
<dbReference type="Gene3D" id="3.30.420.40">
    <property type="match status" value="1"/>
</dbReference>
<proteinExistence type="predicted"/>
<dbReference type="Proteomes" id="UP000887578">
    <property type="component" value="Unplaced"/>
</dbReference>